<proteinExistence type="predicted"/>
<comment type="caution">
    <text evidence="1">The sequence shown here is derived from an EMBL/GenBank/DDBJ whole genome shotgun (WGS) entry which is preliminary data.</text>
</comment>
<dbReference type="Pfam" id="PF05939">
    <property type="entry name" value="Phage_min_tail"/>
    <property type="match status" value="1"/>
</dbReference>
<dbReference type="AlphaFoldDB" id="A0AAJ1YHK4"/>
<evidence type="ECO:0000313" key="2">
    <source>
        <dbReference type="Proteomes" id="UP001224622"/>
    </source>
</evidence>
<dbReference type="EMBL" id="JAVIGA010000069">
    <property type="protein sequence ID" value="MDQ9130425.1"/>
    <property type="molecule type" value="Genomic_DNA"/>
</dbReference>
<protein>
    <submittedName>
        <fullName evidence="1">Phage tail protein</fullName>
    </submittedName>
</protein>
<sequence>MAIKTFTFPARVNASGDVQFRLRKAQFGDGYSQVAGDGINPITRSWELSFVGKLDKILPVIRFLEEHQGVKSFQWLPPLGVLGLYRCESGYKPVAMGAGVYSLTTTFTEAFNP</sequence>
<gene>
    <name evidence="1" type="ORF">RDT67_28920</name>
</gene>
<dbReference type="Proteomes" id="UP001224622">
    <property type="component" value="Unassembled WGS sequence"/>
</dbReference>
<dbReference type="InterPro" id="IPR010265">
    <property type="entry name" value="Phage_lambda_TipM"/>
</dbReference>
<accession>A0AAJ1YHK4</accession>
<evidence type="ECO:0000313" key="1">
    <source>
        <dbReference type="EMBL" id="MDQ9130425.1"/>
    </source>
</evidence>
<organism evidence="1 2">
    <name type="scientific">Serratia fonticola</name>
    <dbReference type="NCBI Taxonomy" id="47917"/>
    <lineage>
        <taxon>Bacteria</taxon>
        <taxon>Pseudomonadati</taxon>
        <taxon>Pseudomonadota</taxon>
        <taxon>Gammaproteobacteria</taxon>
        <taxon>Enterobacterales</taxon>
        <taxon>Yersiniaceae</taxon>
        <taxon>Serratia</taxon>
    </lineage>
</organism>
<dbReference type="RefSeq" id="WP_309048744.1">
    <property type="nucleotide sequence ID" value="NZ_JAVIGA010000069.1"/>
</dbReference>
<reference evidence="1" key="1">
    <citation type="submission" date="2023-08" db="EMBL/GenBank/DDBJ databases">
        <title>The Comparative Genomic Analysis of Yersiniaceae from Polar Regions.</title>
        <authorList>
            <person name="Goncharov A."/>
            <person name="Aslanov B."/>
            <person name="Kolodzhieva V."/>
            <person name="Azarov D."/>
            <person name="Mochov A."/>
            <person name="Lebedeva E."/>
        </authorList>
    </citation>
    <scope>NUCLEOTIDE SEQUENCE</scope>
    <source>
        <strain evidence="1">Vf</strain>
    </source>
</reference>
<name>A0AAJ1YHK4_SERFO</name>